<reference evidence="6 7" key="1">
    <citation type="journal article" date="2017" name="PLoS Biol.">
        <title>The sea cucumber genome provides insights into morphological evolution and visceral regeneration.</title>
        <authorList>
            <person name="Zhang X."/>
            <person name="Sun L."/>
            <person name="Yuan J."/>
            <person name="Sun Y."/>
            <person name="Gao Y."/>
            <person name="Zhang L."/>
            <person name="Li S."/>
            <person name="Dai H."/>
            <person name="Hamel J.F."/>
            <person name="Liu C."/>
            <person name="Yu Y."/>
            <person name="Liu S."/>
            <person name="Lin W."/>
            <person name="Guo K."/>
            <person name="Jin S."/>
            <person name="Xu P."/>
            <person name="Storey K.B."/>
            <person name="Huan P."/>
            <person name="Zhang T."/>
            <person name="Zhou Y."/>
            <person name="Zhang J."/>
            <person name="Lin C."/>
            <person name="Li X."/>
            <person name="Xing L."/>
            <person name="Huo D."/>
            <person name="Sun M."/>
            <person name="Wang L."/>
            <person name="Mercier A."/>
            <person name="Li F."/>
            <person name="Yang H."/>
            <person name="Xiang J."/>
        </authorList>
    </citation>
    <scope>NUCLEOTIDE SEQUENCE [LARGE SCALE GENOMIC DNA]</scope>
    <source>
        <strain evidence="6">Shaxun</strain>
        <tissue evidence="6">Muscle</tissue>
    </source>
</reference>
<keyword evidence="3 5" id="KW-1133">Transmembrane helix</keyword>
<evidence type="ECO:0000313" key="7">
    <source>
        <dbReference type="Proteomes" id="UP000230750"/>
    </source>
</evidence>
<dbReference type="Proteomes" id="UP000230750">
    <property type="component" value="Unassembled WGS sequence"/>
</dbReference>
<dbReference type="GO" id="GO:0016020">
    <property type="term" value="C:membrane"/>
    <property type="evidence" value="ECO:0007669"/>
    <property type="project" value="UniProtKB-SubCell"/>
</dbReference>
<comment type="subcellular location">
    <subcellularLocation>
        <location evidence="1">Membrane</location>
        <topology evidence="1">Multi-pass membrane protein</topology>
    </subcellularLocation>
</comment>
<feature type="transmembrane region" description="Helical" evidence="5">
    <location>
        <begin position="190"/>
        <end position="210"/>
    </location>
</feature>
<evidence type="ECO:0000256" key="5">
    <source>
        <dbReference type="SAM" id="Phobius"/>
    </source>
</evidence>
<evidence type="ECO:0000256" key="1">
    <source>
        <dbReference type="ARBA" id="ARBA00004141"/>
    </source>
</evidence>
<keyword evidence="7" id="KW-1185">Reference proteome</keyword>
<proteinExistence type="predicted"/>
<dbReference type="EMBL" id="MRZV01001253">
    <property type="protein sequence ID" value="PIK39296.1"/>
    <property type="molecule type" value="Genomic_DNA"/>
</dbReference>
<name>A0A2G8JU54_STIJA</name>
<dbReference type="PANTHER" id="PTHR12489">
    <property type="entry name" value="LIPOMA HMGIC FUSION PARTNER-LIKE PROTEIN"/>
    <property type="match status" value="1"/>
</dbReference>
<organism evidence="6 7">
    <name type="scientific">Stichopus japonicus</name>
    <name type="common">Sea cucumber</name>
    <dbReference type="NCBI Taxonomy" id="307972"/>
    <lineage>
        <taxon>Eukaryota</taxon>
        <taxon>Metazoa</taxon>
        <taxon>Echinodermata</taxon>
        <taxon>Eleutherozoa</taxon>
        <taxon>Echinozoa</taxon>
        <taxon>Holothuroidea</taxon>
        <taxon>Aspidochirotacea</taxon>
        <taxon>Aspidochirotida</taxon>
        <taxon>Stichopodidae</taxon>
        <taxon>Apostichopus</taxon>
    </lineage>
</organism>
<gene>
    <name evidence="6" type="ORF">BSL78_23868</name>
</gene>
<evidence type="ECO:0008006" key="8">
    <source>
        <dbReference type="Google" id="ProtNLM"/>
    </source>
</evidence>
<protein>
    <recommendedName>
        <fullName evidence="8">Lipoma HMGIC fusion partner-like 2 protein</fullName>
    </recommendedName>
</protein>
<dbReference type="AlphaFoldDB" id="A0A2G8JU54"/>
<comment type="caution">
    <text evidence="6">The sequence shown here is derived from an EMBL/GenBank/DDBJ whole genome shotgun (WGS) entry which is preliminary data.</text>
</comment>
<accession>A0A2G8JU54</accession>
<feature type="transmembrane region" description="Helical" evidence="5">
    <location>
        <begin position="103"/>
        <end position="127"/>
    </location>
</feature>
<keyword evidence="4 5" id="KW-0472">Membrane</keyword>
<dbReference type="InterPro" id="IPR019372">
    <property type="entry name" value="LHFPL"/>
</dbReference>
<evidence type="ECO:0000256" key="4">
    <source>
        <dbReference type="ARBA" id="ARBA00023136"/>
    </source>
</evidence>
<keyword evidence="2 5" id="KW-0812">Transmembrane</keyword>
<evidence type="ECO:0000313" key="6">
    <source>
        <dbReference type="EMBL" id="PIK39296.1"/>
    </source>
</evidence>
<dbReference type="Gene3D" id="1.20.140.150">
    <property type="match status" value="1"/>
</dbReference>
<dbReference type="Pfam" id="PF10242">
    <property type="entry name" value="L_HMGIC_fpl"/>
    <property type="match status" value="1"/>
</dbReference>
<evidence type="ECO:0000256" key="2">
    <source>
        <dbReference type="ARBA" id="ARBA00022692"/>
    </source>
</evidence>
<evidence type="ECO:0000256" key="3">
    <source>
        <dbReference type="ARBA" id="ARBA00022989"/>
    </source>
</evidence>
<dbReference type="PANTHER" id="PTHR12489:SF19">
    <property type="entry name" value="LHFPL TETRASPAN SUBFAMILY MEMBER 2 PROTEIN"/>
    <property type="match status" value="1"/>
</dbReference>
<dbReference type="OrthoDB" id="10048434at2759"/>
<sequence length="235" mass="25817">MFFIVVTIRSLAWTLLSVATVLMHVMALISSYWLLGPLSEMQEGEYTIFVSESNTTVIPEEGDVYSVSLGIFTRCQETFYAGGMNDTSCTTYVKRLLDLPSGFWVLMVLLYALGLAIFAVTAVGSILSICKRTLCHKSIFTLSAFVQAVAGLLMLLGIILYPFGWGNDAVKELCRENVQPFLPKGCGVGWSFFLSIGAILLTFICSVLGVQAEFATASDKVEEKVMQDRRIVCVP</sequence>
<feature type="transmembrane region" description="Helical" evidence="5">
    <location>
        <begin position="139"/>
        <end position="163"/>
    </location>
</feature>
<dbReference type="STRING" id="307972.A0A2G8JU54"/>
<feature type="transmembrane region" description="Helical" evidence="5">
    <location>
        <begin position="12"/>
        <end position="35"/>
    </location>
</feature>